<dbReference type="InterPro" id="IPR001041">
    <property type="entry name" value="2Fe-2S_ferredoxin-type"/>
</dbReference>
<evidence type="ECO:0000256" key="6">
    <source>
        <dbReference type="ARBA" id="ARBA00060707"/>
    </source>
</evidence>
<dbReference type="GO" id="GO:0043885">
    <property type="term" value="F:anaerobic carbon-monoxide dehydrogenase activity"/>
    <property type="evidence" value="ECO:0007669"/>
    <property type="project" value="UniProtKB-EC"/>
</dbReference>
<dbReference type="SUPFAM" id="SSF47741">
    <property type="entry name" value="CO dehydrogenase ISP C-domain like"/>
    <property type="match status" value="1"/>
</dbReference>
<keyword evidence="4" id="KW-0408">Iron</keyword>
<dbReference type="EMBL" id="MIGB01000006">
    <property type="protein sequence ID" value="OSY42071.1"/>
    <property type="molecule type" value="Genomic_DNA"/>
</dbReference>
<dbReference type="GO" id="GO:0051537">
    <property type="term" value="F:2 iron, 2 sulfur cluster binding"/>
    <property type="evidence" value="ECO:0007669"/>
    <property type="project" value="UniProtKB-KW"/>
</dbReference>
<evidence type="ECO:0000256" key="3">
    <source>
        <dbReference type="ARBA" id="ARBA00023002"/>
    </source>
</evidence>
<keyword evidence="1" id="KW-0001">2Fe-2S</keyword>
<dbReference type="Gene3D" id="3.10.20.30">
    <property type="match status" value="1"/>
</dbReference>
<dbReference type="EC" id="1.2.7.4" evidence="9"/>
<evidence type="ECO:0000256" key="2">
    <source>
        <dbReference type="ARBA" id="ARBA00022723"/>
    </source>
</evidence>
<dbReference type="InterPro" id="IPR036884">
    <property type="entry name" value="2Fe-2S-bd_dom_sf"/>
</dbReference>
<dbReference type="PANTHER" id="PTHR44379:SF5">
    <property type="entry name" value="OXIDOREDUCTASE WITH IRON-SULFUR SUBUNIT"/>
    <property type="match status" value="1"/>
</dbReference>
<accession>A0A1Y2N4H1</accession>
<sequence length="194" mass="21055">MPRTGEPAVQIRVSVNAAERVHEVEARLLLVHLLRDELGLTGTHWGCDTSNCGACTVWLDEVPVKSCTVLAVMADGHRVRTVEGLEGPGGLDQIQQSFIECHGLQCGFCTPGILMTARWLLDRVPDPTEQEIRETISGQVCRCTGYENIVRSVRHAAESEQAGWSDAEQAGRSEAGQSAWSEQARTGQSGWAAS</sequence>
<evidence type="ECO:0000256" key="7">
    <source>
        <dbReference type="SAM" id="MobiDB-lite"/>
    </source>
</evidence>
<feature type="region of interest" description="Disordered" evidence="7">
    <location>
        <begin position="158"/>
        <end position="194"/>
    </location>
</feature>
<organism evidence="9 10">
    <name type="scientific">Pseudonocardia autotrophica</name>
    <name type="common">Amycolata autotrophica</name>
    <name type="synonym">Nocardia autotrophica</name>
    <dbReference type="NCBI Taxonomy" id="2074"/>
    <lineage>
        <taxon>Bacteria</taxon>
        <taxon>Bacillati</taxon>
        <taxon>Actinomycetota</taxon>
        <taxon>Actinomycetes</taxon>
        <taxon>Pseudonocardiales</taxon>
        <taxon>Pseudonocardiaceae</taxon>
        <taxon>Pseudonocardia</taxon>
    </lineage>
</organism>
<dbReference type="PROSITE" id="PS51085">
    <property type="entry name" value="2FE2S_FER_2"/>
    <property type="match status" value="1"/>
</dbReference>
<reference evidence="9 10" key="1">
    <citation type="submission" date="2016-09" db="EMBL/GenBank/DDBJ databases">
        <title>Pseudonocardia autotrophica DSM535, a candidate organism with high potential of specific P450 cytochromes.</title>
        <authorList>
            <person name="Grumaz C."/>
            <person name="Vainshtein Y."/>
            <person name="Kirstahler P."/>
            <person name="Sohn K."/>
        </authorList>
    </citation>
    <scope>NUCLEOTIDE SEQUENCE [LARGE SCALE GENOMIC DNA]</scope>
    <source>
        <strain evidence="9 10">DSM 535</strain>
    </source>
</reference>
<evidence type="ECO:0000256" key="5">
    <source>
        <dbReference type="ARBA" id="ARBA00023014"/>
    </source>
</evidence>
<evidence type="ECO:0000313" key="9">
    <source>
        <dbReference type="EMBL" id="OSY42071.1"/>
    </source>
</evidence>
<protein>
    <submittedName>
        <fullName evidence="9">Carbon monoxide dehydrogenase small chain</fullName>
        <ecNumber evidence="9">1.2.7.4</ecNumber>
    </submittedName>
</protein>
<dbReference type="PANTHER" id="PTHR44379">
    <property type="entry name" value="OXIDOREDUCTASE WITH IRON-SULFUR SUBUNIT"/>
    <property type="match status" value="1"/>
</dbReference>
<proteinExistence type="predicted"/>
<comment type="pathway">
    <text evidence="6">Alkaloid degradation; nicotine degradation.</text>
</comment>
<feature type="domain" description="2Fe-2S ferredoxin-type" evidence="8">
    <location>
        <begin position="9"/>
        <end position="85"/>
    </location>
</feature>
<dbReference type="InterPro" id="IPR051452">
    <property type="entry name" value="Diverse_Oxidoreductases"/>
</dbReference>
<keyword evidence="5" id="KW-0411">Iron-sulfur</keyword>
<dbReference type="FunFam" id="3.10.20.30:FF:000020">
    <property type="entry name" value="Xanthine dehydrogenase iron-sulfur subunit"/>
    <property type="match status" value="1"/>
</dbReference>
<keyword evidence="2" id="KW-0479">Metal-binding</keyword>
<dbReference type="InterPro" id="IPR002888">
    <property type="entry name" value="2Fe-2S-bd"/>
</dbReference>
<dbReference type="InterPro" id="IPR012675">
    <property type="entry name" value="Beta-grasp_dom_sf"/>
</dbReference>
<evidence type="ECO:0000256" key="4">
    <source>
        <dbReference type="ARBA" id="ARBA00023004"/>
    </source>
</evidence>
<evidence type="ECO:0000256" key="1">
    <source>
        <dbReference type="ARBA" id="ARBA00022714"/>
    </source>
</evidence>
<dbReference type="Pfam" id="PF01799">
    <property type="entry name" value="Fer2_2"/>
    <property type="match status" value="1"/>
</dbReference>
<feature type="compositionally biased region" description="Polar residues" evidence="7">
    <location>
        <begin position="175"/>
        <end position="194"/>
    </location>
</feature>
<dbReference type="AlphaFoldDB" id="A0A1Y2N4H1"/>
<comment type="caution">
    <text evidence="9">The sequence shown here is derived from an EMBL/GenBank/DDBJ whole genome shotgun (WGS) entry which is preliminary data.</text>
</comment>
<keyword evidence="3 9" id="KW-0560">Oxidoreductase</keyword>
<dbReference type="STRING" id="2074.BG845_01567"/>
<name>A0A1Y2N4H1_PSEAH</name>
<keyword evidence="10" id="KW-1185">Reference proteome</keyword>
<dbReference type="Proteomes" id="UP000194360">
    <property type="component" value="Unassembled WGS sequence"/>
</dbReference>
<dbReference type="GO" id="GO:0046872">
    <property type="term" value="F:metal ion binding"/>
    <property type="evidence" value="ECO:0007669"/>
    <property type="project" value="UniProtKB-KW"/>
</dbReference>
<evidence type="ECO:0000313" key="10">
    <source>
        <dbReference type="Proteomes" id="UP000194360"/>
    </source>
</evidence>
<dbReference type="InterPro" id="IPR036010">
    <property type="entry name" value="2Fe-2S_ferredoxin-like_sf"/>
</dbReference>
<dbReference type="Gene3D" id="1.10.150.120">
    <property type="entry name" value="[2Fe-2S]-binding domain"/>
    <property type="match status" value="1"/>
</dbReference>
<evidence type="ECO:0000259" key="8">
    <source>
        <dbReference type="PROSITE" id="PS51085"/>
    </source>
</evidence>
<gene>
    <name evidence="9" type="primary">cutS_4</name>
    <name evidence="9" type="ORF">BG845_01567</name>
</gene>
<dbReference type="SUPFAM" id="SSF54292">
    <property type="entry name" value="2Fe-2S ferredoxin-like"/>
    <property type="match status" value="1"/>
</dbReference>